<keyword evidence="1" id="KW-1133">Transmembrane helix</keyword>
<sequence length="337" mass="34719">MNRPGDMPADRADWAARLLALAVLLLPARRREWGQAMRAELVQIEPAPARRRFALSCLRVSLAQPQLLAAAAYHLVTLGAIGAVIAWTDGLTYAPLRAGLIALVTALAALSWLARRPGLLGPVHPGRAARLFRAGGFVLVGAVTLLVVQSLRVASAGLAEKAEVGVPILGTVLVVHTMAFAAVTARRSPASSRALVVGGACGVAAALECLVPIVLRPPVPVSNGWALLTIATSAVAALLIGVNRAGSAGQGLIAALCAAVVTTLLIFAAVSFLFEFAPHWIPDTSPANVAPADRLANNRAGAEDPYFALLALGCLLAAALAVVTTATRRPLPAGRTM</sequence>
<dbReference type="EMBL" id="JBHSRF010000017">
    <property type="protein sequence ID" value="MFC6082508.1"/>
    <property type="molecule type" value="Genomic_DNA"/>
</dbReference>
<feature type="transmembrane region" description="Helical" evidence="1">
    <location>
        <begin position="67"/>
        <end position="88"/>
    </location>
</feature>
<keyword evidence="3" id="KW-1185">Reference proteome</keyword>
<feature type="transmembrane region" description="Helical" evidence="1">
    <location>
        <begin position="134"/>
        <end position="152"/>
    </location>
</feature>
<feature type="transmembrane region" description="Helical" evidence="1">
    <location>
        <begin position="164"/>
        <end position="183"/>
    </location>
</feature>
<proteinExistence type="predicted"/>
<evidence type="ECO:0000313" key="2">
    <source>
        <dbReference type="EMBL" id="MFC6082508.1"/>
    </source>
</evidence>
<feature type="transmembrane region" description="Helical" evidence="1">
    <location>
        <begin position="94"/>
        <end position="113"/>
    </location>
</feature>
<name>A0ABW1NHT0_9ACTN</name>
<organism evidence="2 3">
    <name type="scientific">Sphaerisporangium aureirubrum</name>
    <dbReference type="NCBI Taxonomy" id="1544736"/>
    <lineage>
        <taxon>Bacteria</taxon>
        <taxon>Bacillati</taxon>
        <taxon>Actinomycetota</taxon>
        <taxon>Actinomycetes</taxon>
        <taxon>Streptosporangiales</taxon>
        <taxon>Streptosporangiaceae</taxon>
        <taxon>Sphaerisporangium</taxon>
    </lineage>
</organism>
<dbReference type="RefSeq" id="WP_380752654.1">
    <property type="nucleotide sequence ID" value="NZ_JBHSRF010000017.1"/>
</dbReference>
<protein>
    <submittedName>
        <fullName evidence="2">Uncharacterized protein</fullName>
    </submittedName>
</protein>
<gene>
    <name evidence="2" type="ORF">ACFP1K_15180</name>
</gene>
<reference evidence="3" key="1">
    <citation type="journal article" date="2019" name="Int. J. Syst. Evol. Microbiol.">
        <title>The Global Catalogue of Microorganisms (GCM) 10K type strain sequencing project: providing services to taxonomists for standard genome sequencing and annotation.</title>
        <authorList>
            <consortium name="The Broad Institute Genomics Platform"/>
            <consortium name="The Broad Institute Genome Sequencing Center for Infectious Disease"/>
            <person name="Wu L."/>
            <person name="Ma J."/>
        </authorList>
    </citation>
    <scope>NUCLEOTIDE SEQUENCE [LARGE SCALE GENOMIC DNA]</scope>
    <source>
        <strain evidence="3">JCM 30346</strain>
    </source>
</reference>
<feature type="transmembrane region" description="Helical" evidence="1">
    <location>
        <begin position="221"/>
        <end position="240"/>
    </location>
</feature>
<feature type="transmembrane region" description="Helical" evidence="1">
    <location>
        <begin position="306"/>
        <end position="327"/>
    </location>
</feature>
<feature type="transmembrane region" description="Helical" evidence="1">
    <location>
        <begin position="195"/>
        <end position="215"/>
    </location>
</feature>
<feature type="transmembrane region" description="Helical" evidence="1">
    <location>
        <begin position="252"/>
        <end position="274"/>
    </location>
</feature>
<evidence type="ECO:0000256" key="1">
    <source>
        <dbReference type="SAM" id="Phobius"/>
    </source>
</evidence>
<evidence type="ECO:0000313" key="3">
    <source>
        <dbReference type="Proteomes" id="UP001596137"/>
    </source>
</evidence>
<dbReference type="Proteomes" id="UP001596137">
    <property type="component" value="Unassembled WGS sequence"/>
</dbReference>
<keyword evidence="1" id="KW-0472">Membrane</keyword>
<keyword evidence="1" id="KW-0812">Transmembrane</keyword>
<accession>A0ABW1NHT0</accession>
<comment type="caution">
    <text evidence="2">The sequence shown here is derived from an EMBL/GenBank/DDBJ whole genome shotgun (WGS) entry which is preliminary data.</text>
</comment>